<sequence length="243" mass="28148">MENSILILLQLLLAHVITDFVIQPTRWVQHKRRHKAKSKFLYLHAIIAGVLTLIFLMRIEYWYVAVFISFTHFFTDLWKLQFHRDSLKIFLSDQILHLFAIVLAWLWITSNFQSIIPYLSDLLSSETIMAILIGYLVIIFPAGFLIGKATQRWQNEVEDDLRRNSLDAAGRYIGIFERVLVLTFILTLNFSAIGFLIAAKSILRFSDKSETGARKQTEYVLIGTLMSFTITILIGFLVRQVAF</sequence>
<feature type="transmembrane region" description="Helical" evidence="1">
    <location>
        <begin position="90"/>
        <end position="108"/>
    </location>
</feature>
<feature type="transmembrane region" description="Helical" evidence="1">
    <location>
        <begin position="179"/>
        <end position="199"/>
    </location>
</feature>
<gene>
    <name evidence="2" type="ORF">LU635_12485</name>
</gene>
<feature type="transmembrane region" description="Helical" evidence="1">
    <location>
        <begin position="62"/>
        <end position="78"/>
    </location>
</feature>
<feature type="transmembrane region" description="Helical" evidence="1">
    <location>
        <begin position="128"/>
        <end position="146"/>
    </location>
</feature>
<dbReference type="EMBL" id="JAJSON010000025">
    <property type="protein sequence ID" value="MCG9972459.1"/>
    <property type="molecule type" value="Genomic_DNA"/>
</dbReference>
<name>A0A9X1UY60_9FLAO</name>
<feature type="transmembrane region" description="Helical" evidence="1">
    <location>
        <begin position="219"/>
        <end position="238"/>
    </location>
</feature>
<evidence type="ECO:0000313" key="3">
    <source>
        <dbReference type="Proteomes" id="UP001139344"/>
    </source>
</evidence>
<keyword evidence="1" id="KW-0812">Transmembrane</keyword>
<evidence type="ECO:0000256" key="1">
    <source>
        <dbReference type="SAM" id="Phobius"/>
    </source>
</evidence>
<dbReference type="Pfam" id="PF11750">
    <property type="entry name" value="DUF3307"/>
    <property type="match status" value="1"/>
</dbReference>
<feature type="transmembrane region" description="Helical" evidence="1">
    <location>
        <begin position="6"/>
        <end position="28"/>
    </location>
</feature>
<dbReference type="AlphaFoldDB" id="A0A9X1UY60"/>
<feature type="transmembrane region" description="Helical" evidence="1">
    <location>
        <begin position="40"/>
        <end position="56"/>
    </location>
</feature>
<keyword evidence="3" id="KW-1185">Reference proteome</keyword>
<reference evidence="2" key="1">
    <citation type="submission" date="2021-12" db="EMBL/GenBank/DDBJ databases">
        <title>Description of Gramella crocea sp. nov., a new bacterium isolated from activated sludge.</title>
        <authorList>
            <person name="Zhang X."/>
        </authorList>
    </citation>
    <scope>NUCLEOTIDE SEQUENCE</scope>
    <source>
        <strain evidence="2">YB25</strain>
    </source>
</reference>
<proteinExistence type="predicted"/>
<protein>
    <submittedName>
        <fullName evidence="2">DUF3307 domain-containing protein</fullName>
    </submittedName>
</protein>
<comment type="caution">
    <text evidence="2">The sequence shown here is derived from an EMBL/GenBank/DDBJ whole genome shotgun (WGS) entry which is preliminary data.</text>
</comment>
<keyword evidence="1" id="KW-1133">Transmembrane helix</keyword>
<keyword evidence="1" id="KW-0472">Membrane</keyword>
<dbReference type="Proteomes" id="UP001139344">
    <property type="component" value="Unassembled WGS sequence"/>
</dbReference>
<evidence type="ECO:0000313" key="2">
    <source>
        <dbReference type="EMBL" id="MCG9972459.1"/>
    </source>
</evidence>
<dbReference type="InterPro" id="IPR021737">
    <property type="entry name" value="Phage_phiKZ_Orf197"/>
</dbReference>
<accession>A0A9X1UY60</accession>
<dbReference type="RefSeq" id="WP_240099732.1">
    <property type="nucleotide sequence ID" value="NZ_JAJSON010000025.1"/>
</dbReference>
<organism evidence="2 3">
    <name type="scientific">Christiangramia crocea</name>
    <dbReference type="NCBI Taxonomy" id="2904124"/>
    <lineage>
        <taxon>Bacteria</taxon>
        <taxon>Pseudomonadati</taxon>
        <taxon>Bacteroidota</taxon>
        <taxon>Flavobacteriia</taxon>
        <taxon>Flavobacteriales</taxon>
        <taxon>Flavobacteriaceae</taxon>
        <taxon>Christiangramia</taxon>
    </lineage>
</organism>